<organism evidence="2 3">
    <name type="scientific">Phytophthora sojae (strain P6497)</name>
    <name type="common">Soybean stem and root rot agent</name>
    <name type="synonym">Phytophthora megasperma f. sp. glycines</name>
    <dbReference type="NCBI Taxonomy" id="1094619"/>
    <lineage>
        <taxon>Eukaryota</taxon>
        <taxon>Sar</taxon>
        <taxon>Stramenopiles</taxon>
        <taxon>Oomycota</taxon>
        <taxon>Peronosporomycetes</taxon>
        <taxon>Peronosporales</taxon>
        <taxon>Peronosporaceae</taxon>
        <taxon>Phytophthora</taxon>
    </lineage>
</organism>
<gene>
    <name evidence="2" type="ORF">PHYSODRAFT_248584</name>
</gene>
<proteinExistence type="predicted"/>
<dbReference type="AlphaFoldDB" id="G5AH97"/>
<keyword evidence="3" id="KW-1185">Reference proteome</keyword>
<evidence type="ECO:0000313" key="2">
    <source>
        <dbReference type="EMBL" id="EGZ05076.1"/>
    </source>
</evidence>
<dbReference type="Proteomes" id="UP000002640">
    <property type="component" value="Unassembled WGS sequence"/>
</dbReference>
<dbReference type="RefSeq" id="XP_009539448.1">
    <property type="nucleotide sequence ID" value="XM_009541153.1"/>
</dbReference>
<dbReference type="KEGG" id="psoj:PHYSODRAFT_248584"/>
<dbReference type="EMBL" id="JH159169">
    <property type="protein sequence ID" value="EGZ05076.1"/>
    <property type="molecule type" value="Genomic_DNA"/>
</dbReference>
<dbReference type="InParanoid" id="G5AH97"/>
<evidence type="ECO:0000256" key="1">
    <source>
        <dbReference type="SAM" id="MobiDB-lite"/>
    </source>
</evidence>
<protein>
    <submittedName>
        <fullName evidence="2">Uncharacterized protein</fullName>
    </submittedName>
</protein>
<reference evidence="2 3" key="1">
    <citation type="journal article" date="2006" name="Science">
        <title>Phytophthora genome sequences uncover evolutionary origins and mechanisms of pathogenesis.</title>
        <authorList>
            <person name="Tyler B.M."/>
            <person name="Tripathy S."/>
            <person name="Zhang X."/>
            <person name="Dehal P."/>
            <person name="Jiang R.H."/>
            <person name="Aerts A."/>
            <person name="Arredondo F.D."/>
            <person name="Baxter L."/>
            <person name="Bensasson D."/>
            <person name="Beynon J.L."/>
            <person name="Chapman J."/>
            <person name="Damasceno C.M."/>
            <person name="Dorrance A.E."/>
            <person name="Dou D."/>
            <person name="Dickerman A.W."/>
            <person name="Dubchak I.L."/>
            <person name="Garbelotto M."/>
            <person name="Gijzen M."/>
            <person name="Gordon S.G."/>
            <person name="Govers F."/>
            <person name="Grunwald N.J."/>
            <person name="Huang W."/>
            <person name="Ivors K.L."/>
            <person name="Jones R.W."/>
            <person name="Kamoun S."/>
            <person name="Krampis K."/>
            <person name="Lamour K.H."/>
            <person name="Lee M.K."/>
            <person name="McDonald W.H."/>
            <person name="Medina M."/>
            <person name="Meijer H.J."/>
            <person name="Nordberg E.K."/>
            <person name="Maclean D.J."/>
            <person name="Ospina-Giraldo M.D."/>
            <person name="Morris P.F."/>
            <person name="Phuntumart V."/>
            <person name="Putnam N.H."/>
            <person name="Rash S."/>
            <person name="Rose J.K."/>
            <person name="Sakihama Y."/>
            <person name="Salamov A.A."/>
            <person name="Savidor A."/>
            <person name="Scheuring C.F."/>
            <person name="Smith B.M."/>
            <person name="Sobral B.W."/>
            <person name="Terry A."/>
            <person name="Torto-Alalibo T.A."/>
            <person name="Win J."/>
            <person name="Xu Z."/>
            <person name="Zhang H."/>
            <person name="Grigoriev I.V."/>
            <person name="Rokhsar D.S."/>
            <person name="Boore J.L."/>
        </authorList>
    </citation>
    <scope>NUCLEOTIDE SEQUENCE [LARGE SCALE GENOMIC DNA]</scope>
    <source>
        <strain evidence="2 3">P6497</strain>
    </source>
</reference>
<feature type="compositionally biased region" description="Low complexity" evidence="1">
    <location>
        <begin position="102"/>
        <end position="112"/>
    </location>
</feature>
<name>G5AH97_PHYSP</name>
<dbReference type="GeneID" id="20637848"/>
<sequence>MDGRRVSPRDVPMTHRELLATRVLSVDAYWQELRESRSRQPREIPVPLWPGESLAQYEREFGRWLASRRLSLASMREDPVAERNCRMQFAQTRVARPGESRQPQQQQQQLQQRGPRAPSRSRELLARRVISVDAFRDEMYKLRHGFIREDDLKRPHETMSMAQYTQKFERWLEMRNVSLASLRDNPARERSLWHSFAYTRAGTSDVKVKVTVSNHSKELGEESTANDSFVY</sequence>
<accession>G5AH97</accession>
<feature type="region of interest" description="Disordered" evidence="1">
    <location>
        <begin position="93"/>
        <end position="122"/>
    </location>
</feature>
<evidence type="ECO:0000313" key="3">
    <source>
        <dbReference type="Proteomes" id="UP000002640"/>
    </source>
</evidence>